<dbReference type="EC" id="3.4.16.4" evidence="6"/>
<keyword evidence="20" id="KW-0472">Membrane</keyword>
<evidence type="ECO:0000256" key="13">
    <source>
        <dbReference type="ARBA" id="ARBA00022679"/>
    </source>
</evidence>
<dbReference type="PANTHER" id="PTHR32282:SF27">
    <property type="entry name" value="PENICILLIN-BINDING PROTEIN 1A"/>
    <property type="match status" value="1"/>
</dbReference>
<evidence type="ECO:0000256" key="20">
    <source>
        <dbReference type="ARBA" id="ARBA00023136"/>
    </source>
</evidence>
<dbReference type="GO" id="GO:0006508">
    <property type="term" value="P:proteolysis"/>
    <property type="evidence" value="ECO:0007669"/>
    <property type="project" value="UniProtKB-KW"/>
</dbReference>
<evidence type="ECO:0000313" key="31">
    <source>
        <dbReference type="EMBL" id="KEQ13280.1"/>
    </source>
</evidence>
<dbReference type="Proteomes" id="UP000028006">
    <property type="component" value="Unassembled WGS sequence"/>
</dbReference>
<feature type="domain" description="Penicillin-binding protein OB-like" evidence="30">
    <location>
        <begin position="320"/>
        <end position="438"/>
    </location>
</feature>
<dbReference type="eggNOG" id="COG5009">
    <property type="taxonomic scope" value="Bacteria"/>
</dbReference>
<feature type="domain" description="Glycosyl transferase family 51" evidence="29">
    <location>
        <begin position="59"/>
        <end position="233"/>
    </location>
</feature>
<evidence type="ECO:0000256" key="18">
    <source>
        <dbReference type="ARBA" id="ARBA00022984"/>
    </source>
</evidence>
<evidence type="ECO:0000256" key="6">
    <source>
        <dbReference type="ARBA" id="ARBA00012448"/>
    </source>
</evidence>
<dbReference type="EC" id="2.4.99.28" evidence="25"/>
<keyword evidence="19" id="KW-1133">Transmembrane helix</keyword>
<organism evidence="31 32">
    <name type="scientific">Endozoicomonas montiporae</name>
    <dbReference type="NCBI Taxonomy" id="1027273"/>
    <lineage>
        <taxon>Bacteria</taxon>
        <taxon>Pseudomonadati</taxon>
        <taxon>Pseudomonadota</taxon>
        <taxon>Gammaproteobacteria</taxon>
        <taxon>Oceanospirillales</taxon>
        <taxon>Endozoicomonadaceae</taxon>
        <taxon>Endozoicomonas</taxon>
    </lineage>
</organism>
<evidence type="ECO:0000256" key="1">
    <source>
        <dbReference type="ARBA" id="ARBA00002624"/>
    </source>
</evidence>
<dbReference type="AlphaFoldDB" id="A0A081N4A7"/>
<evidence type="ECO:0000256" key="19">
    <source>
        <dbReference type="ARBA" id="ARBA00022989"/>
    </source>
</evidence>
<dbReference type="InterPro" id="IPR001264">
    <property type="entry name" value="Glyco_trans_51"/>
</dbReference>
<evidence type="ECO:0000256" key="23">
    <source>
        <dbReference type="ARBA" id="ARBA00023316"/>
    </source>
</evidence>
<dbReference type="GO" id="GO:0071555">
    <property type="term" value="P:cell wall organization"/>
    <property type="evidence" value="ECO:0007669"/>
    <property type="project" value="UniProtKB-KW"/>
</dbReference>
<keyword evidence="22" id="KW-0511">Multifunctional enzyme</keyword>
<dbReference type="SUPFAM" id="SSF53955">
    <property type="entry name" value="Lysozyme-like"/>
    <property type="match status" value="1"/>
</dbReference>
<dbReference type="GO" id="GO:0046677">
    <property type="term" value="P:response to antibiotic"/>
    <property type="evidence" value="ECO:0007669"/>
    <property type="project" value="UniProtKB-KW"/>
</dbReference>
<dbReference type="Gene3D" id="1.10.3810.10">
    <property type="entry name" value="Biosynthetic peptidoglycan transglycosylase-like"/>
    <property type="match status" value="1"/>
</dbReference>
<evidence type="ECO:0000259" key="28">
    <source>
        <dbReference type="Pfam" id="PF00905"/>
    </source>
</evidence>
<dbReference type="EMBL" id="JOKG01000003">
    <property type="protein sequence ID" value="KEQ13280.1"/>
    <property type="molecule type" value="Genomic_DNA"/>
</dbReference>
<gene>
    <name evidence="31" type="ORF">GZ77_12650</name>
</gene>
<dbReference type="GO" id="GO:0005886">
    <property type="term" value="C:plasma membrane"/>
    <property type="evidence" value="ECO:0007669"/>
    <property type="project" value="UniProtKB-SubCell"/>
</dbReference>
<evidence type="ECO:0000256" key="5">
    <source>
        <dbReference type="ARBA" id="ARBA00007739"/>
    </source>
</evidence>
<dbReference type="InterPro" id="IPR036950">
    <property type="entry name" value="PBP_transglycosylase"/>
</dbReference>
<dbReference type="PANTHER" id="PTHR32282">
    <property type="entry name" value="BINDING PROTEIN TRANSPEPTIDASE, PUTATIVE-RELATED"/>
    <property type="match status" value="1"/>
</dbReference>
<dbReference type="Pfam" id="PF00905">
    <property type="entry name" value="Transpeptidase"/>
    <property type="match status" value="1"/>
</dbReference>
<keyword evidence="13" id="KW-0808">Transferase</keyword>
<keyword evidence="18" id="KW-0573">Peptidoglycan synthesis</keyword>
<keyword evidence="21" id="KW-0046">Antibiotic resistance</keyword>
<dbReference type="GO" id="GO:0009252">
    <property type="term" value="P:peptidoglycan biosynthetic process"/>
    <property type="evidence" value="ECO:0007669"/>
    <property type="project" value="UniProtKB-UniPathway"/>
</dbReference>
<comment type="pathway">
    <text evidence="3">Cell wall biogenesis; peptidoglycan biosynthesis.</text>
</comment>
<evidence type="ECO:0000256" key="3">
    <source>
        <dbReference type="ARBA" id="ARBA00004752"/>
    </source>
</evidence>
<evidence type="ECO:0000256" key="14">
    <source>
        <dbReference type="ARBA" id="ARBA00022692"/>
    </source>
</evidence>
<dbReference type="UniPathway" id="UPA00219"/>
<dbReference type="GO" id="GO:0008658">
    <property type="term" value="F:penicillin binding"/>
    <property type="evidence" value="ECO:0007669"/>
    <property type="project" value="InterPro"/>
</dbReference>
<evidence type="ECO:0000259" key="30">
    <source>
        <dbReference type="Pfam" id="PF17092"/>
    </source>
</evidence>
<sequence>MKRMVKFLKFILWSGLAGCGGALLIAASAYLYLSPSLPSVETLRDVHLQTPLRVFTRDEKLLAEFGEKRRTPVRIEETPEFLIQAFMAAEDDRFYSHPGVDIVGLMRAAVQLVSTGRIQSGGSTITMQVAKNFFLSHERVFSRKFNEILLALQIERELDKSEILELYLNKIYLGQRAYGVEAAAQVYYGKSIDELNLAQLAMIAGLPKAPSRYNPVNDPERALIRRDWILGRMLELGYINDYNYQTSVAEPVTARYHGARIELQAPYVAEMVRQEMVELYGPETYTEGYQVYTTVDSSLQEAANQAVVNGLFAYTERHGYRGPVTNLNEADRNLEINNSEIQSNVDVWKEALKNARASRILMPAVVTAVEDKTAHILLRNDEIDVIEWDNLNWAKHFINVNAFGYDPKSASDVLKAGDLILVRQMPDGRYRLSQAPEAQSSLVSMNPKDGAILSLVGGFNFFDSMYNRSTQAVRQAGSSFKPFVYAAAINEGLTAATMINDAPMVFADEGLEGTWRPNNDNMKFNGPMRLREGLYRSRNLVSIRLLREIGINRTINFLEGLGFEDGTMERNLGLALGNVSMTPLQLTTGYATVANGGYKVSPYLIERVETMDEVLFRASPATACPKCEDLQGDTDLQADAQTEPSEIDSGSAIVLAQGDHDDNVVDLTGELDTQRITPAEQVMDPRVNYIINDIMNDVIWKGTGRRAQVLKRRDIAGKTGTTNDSKDAWFVGFNPEVLTSVWVGMDDYTTLGRWEYGANAALPVWIDFMKVALDGKPEQRLPQPEGMVSLRIDPKTGRLARQGDNDAIFEIFRQEKAPTTVSEGAMPSFDDFGQSFKPEDLF</sequence>
<evidence type="ECO:0000256" key="4">
    <source>
        <dbReference type="ARBA" id="ARBA00007090"/>
    </source>
</evidence>
<dbReference type="GO" id="GO:0008955">
    <property type="term" value="F:peptidoglycan glycosyltransferase activity"/>
    <property type="evidence" value="ECO:0007669"/>
    <property type="project" value="UniProtKB-EC"/>
</dbReference>
<evidence type="ECO:0000256" key="12">
    <source>
        <dbReference type="ARBA" id="ARBA00022676"/>
    </source>
</evidence>
<evidence type="ECO:0000256" key="27">
    <source>
        <dbReference type="ARBA" id="ARBA00060592"/>
    </source>
</evidence>
<comment type="catalytic activity">
    <reaction evidence="24">
        <text>Preferential cleavage: (Ac)2-L-Lys-D-Ala-|-D-Ala. Also transpeptidation of peptidyl-alanyl moieties that are N-acyl substituents of D-alanine.</text>
        <dbReference type="EC" id="3.4.16.4"/>
    </reaction>
</comment>
<keyword evidence="23" id="KW-0961">Cell wall biogenesis/degradation</keyword>
<comment type="similarity">
    <text evidence="4">In the C-terminal section; belongs to the transpeptidase family.</text>
</comment>
<keyword evidence="9" id="KW-0997">Cell inner membrane</keyword>
<dbReference type="Pfam" id="PF17092">
    <property type="entry name" value="PCB_OB"/>
    <property type="match status" value="1"/>
</dbReference>
<keyword evidence="17" id="KW-0735">Signal-anchor</keyword>
<evidence type="ECO:0000256" key="8">
    <source>
        <dbReference type="ARBA" id="ARBA00022475"/>
    </source>
</evidence>
<dbReference type="InterPro" id="IPR050396">
    <property type="entry name" value="Glycosyltr_51/Transpeptidase"/>
</dbReference>
<dbReference type="NCBIfam" id="TIGR02074">
    <property type="entry name" value="PBP_1a_fam"/>
    <property type="match status" value="1"/>
</dbReference>
<evidence type="ECO:0000256" key="7">
    <source>
        <dbReference type="ARBA" id="ARBA00018638"/>
    </source>
</evidence>
<dbReference type="InterPro" id="IPR012338">
    <property type="entry name" value="Beta-lactam/transpept-like"/>
</dbReference>
<evidence type="ECO:0000313" key="32">
    <source>
        <dbReference type="Proteomes" id="UP000028006"/>
    </source>
</evidence>
<dbReference type="InterPro" id="IPR023346">
    <property type="entry name" value="Lysozyme-like_dom_sf"/>
</dbReference>
<name>A0A081N4A7_9GAMM</name>
<evidence type="ECO:0000256" key="11">
    <source>
        <dbReference type="ARBA" id="ARBA00022670"/>
    </source>
</evidence>
<evidence type="ECO:0000256" key="16">
    <source>
        <dbReference type="ARBA" id="ARBA00022960"/>
    </source>
</evidence>
<comment type="catalytic activity">
    <reaction evidence="26">
        <text>[GlcNAc-(1-&gt;4)-Mur2Ac(oyl-L-Ala-gamma-D-Glu-L-Lys-D-Ala-D-Ala)](n)-di-trans,octa-cis-undecaprenyl diphosphate + beta-D-GlcNAc-(1-&gt;4)-Mur2Ac(oyl-L-Ala-gamma-D-Glu-L-Lys-D-Ala-D-Ala)-di-trans,octa-cis-undecaprenyl diphosphate = [GlcNAc-(1-&gt;4)-Mur2Ac(oyl-L-Ala-gamma-D-Glu-L-Lys-D-Ala-D-Ala)](n+1)-di-trans,octa-cis-undecaprenyl diphosphate + di-trans,octa-cis-undecaprenyl diphosphate + H(+)</text>
        <dbReference type="Rhea" id="RHEA:23708"/>
        <dbReference type="Rhea" id="RHEA-COMP:9602"/>
        <dbReference type="Rhea" id="RHEA-COMP:9603"/>
        <dbReference type="ChEBI" id="CHEBI:15378"/>
        <dbReference type="ChEBI" id="CHEBI:58405"/>
        <dbReference type="ChEBI" id="CHEBI:60033"/>
        <dbReference type="ChEBI" id="CHEBI:78435"/>
        <dbReference type="EC" id="2.4.99.28"/>
    </reaction>
</comment>
<comment type="similarity">
    <text evidence="5">In the N-terminal section; belongs to the glycosyltransferase 51 family.</text>
</comment>
<keyword evidence="10" id="KW-0121">Carboxypeptidase</keyword>
<keyword evidence="12" id="KW-0328">Glycosyltransferase</keyword>
<evidence type="ECO:0000256" key="15">
    <source>
        <dbReference type="ARBA" id="ARBA00022801"/>
    </source>
</evidence>
<dbReference type="FunFam" id="1.10.3810.10:FF:000003">
    <property type="entry name" value="Penicillin-binding protein 1a"/>
    <property type="match status" value="1"/>
</dbReference>
<evidence type="ECO:0000256" key="24">
    <source>
        <dbReference type="ARBA" id="ARBA00034000"/>
    </source>
</evidence>
<keyword evidence="15" id="KW-0378">Hydrolase</keyword>
<proteinExistence type="inferred from homology"/>
<keyword evidence="32" id="KW-1185">Reference proteome</keyword>
<dbReference type="Pfam" id="PF00912">
    <property type="entry name" value="Transgly"/>
    <property type="match status" value="1"/>
</dbReference>
<dbReference type="Gene3D" id="3.40.710.10">
    <property type="entry name" value="DD-peptidase/beta-lactamase superfamily"/>
    <property type="match status" value="2"/>
</dbReference>
<dbReference type="SUPFAM" id="SSF56601">
    <property type="entry name" value="beta-lactamase/transpeptidase-like"/>
    <property type="match status" value="1"/>
</dbReference>
<evidence type="ECO:0000256" key="2">
    <source>
        <dbReference type="ARBA" id="ARBA00004249"/>
    </source>
</evidence>
<comment type="pathway">
    <text evidence="27">Glycan biosynthesis.</text>
</comment>
<keyword evidence="14" id="KW-0812">Transmembrane</keyword>
<evidence type="ECO:0000256" key="10">
    <source>
        <dbReference type="ARBA" id="ARBA00022645"/>
    </source>
</evidence>
<dbReference type="InterPro" id="IPR031376">
    <property type="entry name" value="PCB_OB"/>
</dbReference>
<keyword evidence="8" id="KW-1003">Cell membrane</keyword>
<comment type="function">
    <text evidence="1">Cell wall formation. Synthesis of cross-linked peptidoglycan from the lipid intermediates. The enzyme has a penicillin-insensitive transglycosylase N-terminal domain (formation of linear glycan strands) and a penicillin-sensitive transpeptidase C-terminal domain (cross-linking of the peptide subunits).</text>
</comment>
<dbReference type="GO" id="GO:0009002">
    <property type="term" value="F:serine-type D-Ala-D-Ala carboxypeptidase activity"/>
    <property type="evidence" value="ECO:0007669"/>
    <property type="project" value="UniProtKB-EC"/>
</dbReference>
<feature type="domain" description="Penicillin-binding protein transpeptidase" evidence="28">
    <location>
        <begin position="442"/>
        <end position="736"/>
    </location>
</feature>
<comment type="subcellular location">
    <subcellularLocation>
        <location evidence="2">Cell inner membrane</location>
        <topology evidence="2">Single-pass type II membrane protein</topology>
    </subcellularLocation>
</comment>
<accession>A0A081N4A7</accession>
<evidence type="ECO:0000256" key="25">
    <source>
        <dbReference type="ARBA" id="ARBA00044770"/>
    </source>
</evidence>
<evidence type="ECO:0000259" key="29">
    <source>
        <dbReference type="Pfam" id="PF00912"/>
    </source>
</evidence>
<evidence type="ECO:0000256" key="26">
    <source>
        <dbReference type="ARBA" id="ARBA00049902"/>
    </source>
</evidence>
<keyword evidence="11" id="KW-0645">Protease</keyword>
<dbReference type="GO" id="GO:0008360">
    <property type="term" value="P:regulation of cell shape"/>
    <property type="evidence" value="ECO:0007669"/>
    <property type="project" value="UniProtKB-KW"/>
</dbReference>
<evidence type="ECO:0000256" key="21">
    <source>
        <dbReference type="ARBA" id="ARBA00023251"/>
    </source>
</evidence>
<evidence type="ECO:0000256" key="17">
    <source>
        <dbReference type="ARBA" id="ARBA00022968"/>
    </source>
</evidence>
<keyword evidence="16" id="KW-0133">Cell shape</keyword>
<evidence type="ECO:0000256" key="9">
    <source>
        <dbReference type="ARBA" id="ARBA00022519"/>
    </source>
</evidence>
<comment type="caution">
    <text evidence="31">The sequence shown here is derived from an EMBL/GenBank/DDBJ whole genome shotgun (WGS) entry which is preliminary data.</text>
</comment>
<dbReference type="InterPro" id="IPR001460">
    <property type="entry name" value="PCN-bd_Tpept"/>
</dbReference>
<evidence type="ECO:0000256" key="22">
    <source>
        <dbReference type="ARBA" id="ARBA00023268"/>
    </source>
</evidence>
<protein>
    <recommendedName>
        <fullName evidence="7">Penicillin-binding protein 1A</fullName>
        <ecNumber evidence="25">2.4.99.28</ecNumber>
        <ecNumber evidence="6">3.4.16.4</ecNumber>
    </recommendedName>
</protein>
<reference evidence="31 32" key="1">
    <citation type="submission" date="2014-06" db="EMBL/GenBank/DDBJ databases">
        <title>Whole Genome Sequences of Three Symbiotic Endozoicomonas Bacteria.</title>
        <authorList>
            <person name="Neave M.J."/>
            <person name="Apprill A."/>
            <person name="Voolstra C.R."/>
        </authorList>
    </citation>
    <scope>NUCLEOTIDE SEQUENCE [LARGE SCALE GENOMIC DNA]</scope>
    <source>
        <strain evidence="31 32">LMG 24815</strain>
    </source>
</reference>
<dbReference type="GO" id="GO:0030288">
    <property type="term" value="C:outer membrane-bounded periplasmic space"/>
    <property type="evidence" value="ECO:0007669"/>
    <property type="project" value="TreeGrafter"/>
</dbReference>